<sequence>MAQIDFYIYIDQKLMEPDPTTGLPQLGNLSLVRKVAGTANVVFQSKTTAYFSNKNQFSWEQKYQIGANLTPPQPSAFVSASTGPKNIAAGQMCDWSSVKPNGPPLQYMPDAKQADQGFLTKYPTSSGMFGTKNQPSMWYNSVWCSTGGSTYSCIYTDTVPPLPGMTYRAYLVENKYQVSWETSNFAPGVFSGSWSNPWEFSIPPGENIKFVSWVSKISFSGLIRGKAVTEARNLKGYATATPGPTDSPLWYDYGTNDPGQHDPSKSIGNSGTPLSMNLALSSFKPVFVSMRLGWNGNDYTTAKKQENASAMMAYLTKSTSGWLVIQNVYIGTWVSADVGLRPNTSFGDYVPGETEGDKLRFYLRSLVNNIAPRYGPTYLDWNYGAGITSDDDTPEPQAKDLAPNAFSNFFKLFWQHLPPGAALDAAQASAGFLSGIILAKIKGDIQPTANLEYSSVTQSGNDKASTVFKVSGLNTTQFSQALGVAQTLIAQEAARKSPVPGKPNVPTPDDVKLTPDTNATFEDMFPSGQKWEHSQEAPNGQGRGVDDYSKPRLIEGGQQHYPEANGHYQQGQGYKYSIAPAVASY</sequence>
<dbReference type="HOGENOM" id="CLU_466174_0_0_1"/>
<feature type="region of interest" description="Disordered" evidence="1">
    <location>
        <begin position="530"/>
        <end position="569"/>
    </location>
</feature>
<feature type="region of interest" description="Disordered" evidence="1">
    <location>
        <begin position="494"/>
        <end position="513"/>
    </location>
</feature>
<feature type="compositionally biased region" description="Basic and acidic residues" evidence="1">
    <location>
        <begin position="544"/>
        <end position="553"/>
    </location>
</feature>
<proteinExistence type="predicted"/>
<organism evidence="2 3">
    <name type="scientific">Colletotrichum gloeosporioides (strain Cg-14)</name>
    <name type="common">Anthracnose fungus</name>
    <name type="synonym">Glomerella cingulata</name>
    <dbReference type="NCBI Taxonomy" id="1237896"/>
    <lineage>
        <taxon>Eukaryota</taxon>
        <taxon>Fungi</taxon>
        <taxon>Dikarya</taxon>
        <taxon>Ascomycota</taxon>
        <taxon>Pezizomycotina</taxon>
        <taxon>Sordariomycetes</taxon>
        <taxon>Hypocreomycetidae</taxon>
        <taxon>Glomerellales</taxon>
        <taxon>Glomerellaceae</taxon>
        <taxon>Colletotrichum</taxon>
        <taxon>Colletotrichum gloeosporioides species complex</taxon>
    </lineage>
</organism>
<evidence type="ECO:0000313" key="3">
    <source>
        <dbReference type="Proteomes" id="UP000015530"/>
    </source>
</evidence>
<accession>T0LMD0</accession>
<dbReference type="Proteomes" id="UP000015530">
    <property type="component" value="Unassembled WGS sequence"/>
</dbReference>
<evidence type="ECO:0000256" key="1">
    <source>
        <dbReference type="SAM" id="MobiDB-lite"/>
    </source>
</evidence>
<dbReference type="AlphaFoldDB" id="T0LMD0"/>
<gene>
    <name evidence="2" type="ORF">CGLO_11256</name>
</gene>
<dbReference type="OrthoDB" id="5410592at2759"/>
<reference evidence="3" key="1">
    <citation type="journal article" date="2013" name="Mol. Plant Microbe Interact.">
        <title>Global aspects of pacC regulation of pathogenicity genes in Colletotrichum gloeosporioides as revealed by transcriptome analysis.</title>
        <authorList>
            <person name="Alkan N."/>
            <person name="Meng X."/>
            <person name="Friedlander G."/>
            <person name="Reuveni E."/>
            <person name="Sukno S."/>
            <person name="Sherman A."/>
            <person name="Thon M."/>
            <person name="Fluhr R."/>
            <person name="Prusky D."/>
        </authorList>
    </citation>
    <scope>NUCLEOTIDE SEQUENCE [LARGE SCALE GENOMIC DNA]</scope>
    <source>
        <strain evidence="3">Cg-14</strain>
    </source>
</reference>
<evidence type="ECO:0000313" key="2">
    <source>
        <dbReference type="EMBL" id="EQB49415.1"/>
    </source>
</evidence>
<dbReference type="EMBL" id="AMYD01002340">
    <property type="protein sequence ID" value="EQB49415.1"/>
    <property type="molecule type" value="Genomic_DNA"/>
</dbReference>
<protein>
    <submittedName>
        <fullName evidence="2">Uncharacterized protein</fullName>
    </submittedName>
</protein>
<comment type="caution">
    <text evidence="2">The sequence shown here is derived from an EMBL/GenBank/DDBJ whole genome shotgun (WGS) entry which is preliminary data.</text>
</comment>
<name>T0LMD0_COLGC</name>